<reference evidence="8 9" key="1">
    <citation type="submission" date="2015-02" db="EMBL/GenBank/DDBJ databases">
        <title>Draft genome sequence of Kitasatospora griseola MF730-N6, a bafilomycin, terpentecin and satosporin producer.</title>
        <authorList>
            <person name="Arens J.C."/>
            <person name="Haltli B."/>
            <person name="Kerr R.G."/>
        </authorList>
    </citation>
    <scope>NUCLEOTIDE SEQUENCE [LARGE SCALE GENOMIC DNA]</scope>
    <source>
        <strain evidence="8 9">MF730-N6</strain>
    </source>
</reference>
<keyword evidence="3" id="KW-0560">Oxidoreductase</keyword>
<evidence type="ECO:0000313" key="8">
    <source>
        <dbReference type="EMBL" id="KIQ62778.1"/>
    </source>
</evidence>
<dbReference type="GO" id="GO:0042128">
    <property type="term" value="P:nitrate assimilation"/>
    <property type="evidence" value="ECO:0007669"/>
    <property type="project" value="UniProtKB-KW"/>
</dbReference>
<dbReference type="PANTHER" id="PTHR40562">
    <property type="match status" value="1"/>
</dbReference>
<protein>
    <submittedName>
        <fullName evidence="8">Nitrite reductase</fullName>
    </submittedName>
</protein>
<dbReference type="PATRIC" id="fig|2064.6.peg.5939"/>
<accession>A0A0D0PW42</accession>
<dbReference type="InterPro" id="IPR017881">
    <property type="entry name" value="NirD"/>
</dbReference>
<evidence type="ECO:0000259" key="7">
    <source>
        <dbReference type="PROSITE" id="PS51296"/>
    </source>
</evidence>
<dbReference type="CDD" id="cd03529">
    <property type="entry name" value="Rieske_NirD"/>
    <property type="match status" value="1"/>
</dbReference>
<evidence type="ECO:0000256" key="5">
    <source>
        <dbReference type="ARBA" id="ARBA00023014"/>
    </source>
</evidence>
<dbReference type="GO" id="GO:0051537">
    <property type="term" value="F:2 iron, 2 sulfur cluster binding"/>
    <property type="evidence" value="ECO:0007669"/>
    <property type="project" value="UniProtKB-KW"/>
</dbReference>
<organism evidence="8 9">
    <name type="scientific">Kitasatospora griseola</name>
    <name type="common">Streptomyces griseolosporeus</name>
    <dbReference type="NCBI Taxonomy" id="2064"/>
    <lineage>
        <taxon>Bacteria</taxon>
        <taxon>Bacillati</taxon>
        <taxon>Actinomycetota</taxon>
        <taxon>Actinomycetes</taxon>
        <taxon>Kitasatosporales</taxon>
        <taxon>Streptomycetaceae</taxon>
        <taxon>Kitasatospora</taxon>
    </lineage>
</organism>
<dbReference type="GO" id="GO:0046872">
    <property type="term" value="F:metal ion binding"/>
    <property type="evidence" value="ECO:0007669"/>
    <property type="project" value="UniProtKB-KW"/>
</dbReference>
<sequence length="124" mass="13115">MTVQIHDGTRWHAVCTLDDLQPGRGVAALIGGAADGHQVAVFVDRAGKLYAVDNLDPFSGAQVLSRGLIGSRGDRPTLASPMYKQVFDLTDGRCLDEDTAPDGSPAVLKVWPVRLSDSAIEGAK</sequence>
<evidence type="ECO:0000313" key="9">
    <source>
        <dbReference type="Proteomes" id="UP000032066"/>
    </source>
</evidence>
<dbReference type="STRING" id="2064.TR51_27980"/>
<comment type="caution">
    <text evidence="8">The sequence shown here is derived from an EMBL/GenBank/DDBJ whole genome shotgun (WGS) entry which is preliminary data.</text>
</comment>
<dbReference type="AlphaFoldDB" id="A0A0D0PW42"/>
<gene>
    <name evidence="8" type="ORF">TR51_27980</name>
</gene>
<keyword evidence="6" id="KW-0534">Nitrate assimilation</keyword>
<evidence type="ECO:0000256" key="6">
    <source>
        <dbReference type="ARBA" id="ARBA00023063"/>
    </source>
</evidence>
<dbReference type="Proteomes" id="UP000032066">
    <property type="component" value="Unassembled WGS sequence"/>
</dbReference>
<keyword evidence="5" id="KW-0411">Iron-sulfur</keyword>
<evidence type="ECO:0000256" key="1">
    <source>
        <dbReference type="ARBA" id="ARBA00022714"/>
    </source>
</evidence>
<name>A0A0D0PW42_KITGR</name>
<dbReference type="InterPro" id="IPR036922">
    <property type="entry name" value="Rieske_2Fe-2S_sf"/>
</dbReference>
<dbReference type="NCBIfam" id="TIGR02378">
    <property type="entry name" value="nirD_assim_sml"/>
    <property type="match status" value="1"/>
</dbReference>
<dbReference type="GO" id="GO:0004497">
    <property type="term" value="F:monooxygenase activity"/>
    <property type="evidence" value="ECO:0007669"/>
    <property type="project" value="UniProtKB-ARBA"/>
</dbReference>
<evidence type="ECO:0000256" key="3">
    <source>
        <dbReference type="ARBA" id="ARBA00023002"/>
    </source>
</evidence>
<keyword evidence="2" id="KW-0479">Metal-binding</keyword>
<keyword evidence="4" id="KW-0408">Iron</keyword>
<keyword evidence="1" id="KW-0001">2Fe-2S</keyword>
<dbReference type="PROSITE" id="PS51300">
    <property type="entry name" value="NIRD"/>
    <property type="match status" value="1"/>
</dbReference>
<dbReference type="PANTHER" id="PTHR40562:SF1">
    <property type="entry name" value="NITRITE REDUCTASE (NADH) SMALL SUBUNIT"/>
    <property type="match status" value="1"/>
</dbReference>
<proteinExistence type="predicted"/>
<dbReference type="Gene3D" id="2.102.10.10">
    <property type="entry name" value="Rieske [2Fe-2S] iron-sulphur domain"/>
    <property type="match status" value="1"/>
</dbReference>
<evidence type="ECO:0000256" key="2">
    <source>
        <dbReference type="ARBA" id="ARBA00022723"/>
    </source>
</evidence>
<dbReference type="GO" id="GO:0008942">
    <property type="term" value="F:nitrite reductase [NAD(P)H] activity"/>
    <property type="evidence" value="ECO:0007669"/>
    <property type="project" value="InterPro"/>
</dbReference>
<dbReference type="InterPro" id="IPR012748">
    <property type="entry name" value="Rieske-like_NirD"/>
</dbReference>
<dbReference type="SUPFAM" id="SSF50022">
    <property type="entry name" value="ISP domain"/>
    <property type="match status" value="1"/>
</dbReference>
<dbReference type="Pfam" id="PF13806">
    <property type="entry name" value="Rieske_2"/>
    <property type="match status" value="1"/>
</dbReference>
<evidence type="ECO:0000256" key="4">
    <source>
        <dbReference type="ARBA" id="ARBA00023004"/>
    </source>
</evidence>
<keyword evidence="9" id="KW-1185">Reference proteome</keyword>
<dbReference type="RefSeq" id="WP_043915030.1">
    <property type="nucleotide sequence ID" value="NZ_JXZB01000004.1"/>
</dbReference>
<dbReference type="GO" id="GO:0016705">
    <property type="term" value="F:oxidoreductase activity, acting on paired donors, with incorporation or reduction of molecular oxygen"/>
    <property type="evidence" value="ECO:0007669"/>
    <property type="project" value="UniProtKB-ARBA"/>
</dbReference>
<dbReference type="InterPro" id="IPR017941">
    <property type="entry name" value="Rieske_2Fe-2S"/>
</dbReference>
<feature type="domain" description="Rieske" evidence="7">
    <location>
        <begin position="12"/>
        <end position="122"/>
    </location>
</feature>
<dbReference type="OrthoDB" id="3213360at2"/>
<dbReference type="EMBL" id="JXZB01000004">
    <property type="protein sequence ID" value="KIQ62778.1"/>
    <property type="molecule type" value="Genomic_DNA"/>
</dbReference>
<dbReference type="PROSITE" id="PS51296">
    <property type="entry name" value="RIESKE"/>
    <property type="match status" value="1"/>
</dbReference>